<dbReference type="EMBL" id="CAMPGE010010050">
    <property type="protein sequence ID" value="CAI2368906.1"/>
    <property type="molecule type" value="Genomic_DNA"/>
</dbReference>
<keyword evidence="4" id="KW-1185">Reference proteome</keyword>
<dbReference type="PANTHER" id="PTHR37473">
    <property type="entry name" value="EF-HAND DOMAIN-CONTAINING PROTEIN"/>
    <property type="match status" value="1"/>
</dbReference>
<protein>
    <submittedName>
        <fullName evidence="3">Uncharacterized protein</fullName>
    </submittedName>
</protein>
<accession>A0AAD1XF70</accession>
<evidence type="ECO:0000256" key="1">
    <source>
        <dbReference type="SAM" id="Coils"/>
    </source>
</evidence>
<evidence type="ECO:0000313" key="3">
    <source>
        <dbReference type="EMBL" id="CAI2368906.1"/>
    </source>
</evidence>
<feature type="coiled-coil region" evidence="1">
    <location>
        <begin position="224"/>
        <end position="255"/>
    </location>
</feature>
<feature type="region of interest" description="Disordered" evidence="2">
    <location>
        <begin position="105"/>
        <end position="143"/>
    </location>
</feature>
<gene>
    <name evidence="3" type="ORF">ECRASSUSDP1_LOCUS10202</name>
</gene>
<keyword evidence="1" id="KW-0175">Coiled coil</keyword>
<proteinExistence type="predicted"/>
<feature type="coiled-coil region" evidence="1">
    <location>
        <begin position="326"/>
        <end position="367"/>
    </location>
</feature>
<dbReference type="Proteomes" id="UP001295684">
    <property type="component" value="Unassembled WGS sequence"/>
</dbReference>
<evidence type="ECO:0000256" key="2">
    <source>
        <dbReference type="SAM" id="MobiDB-lite"/>
    </source>
</evidence>
<reference evidence="3" key="1">
    <citation type="submission" date="2023-07" db="EMBL/GenBank/DDBJ databases">
        <authorList>
            <consortium name="AG Swart"/>
            <person name="Singh M."/>
            <person name="Singh A."/>
            <person name="Seah K."/>
            <person name="Emmerich C."/>
        </authorList>
    </citation>
    <scope>NUCLEOTIDE SEQUENCE</scope>
    <source>
        <strain evidence="3">DP1</strain>
    </source>
</reference>
<dbReference type="PANTHER" id="PTHR37473:SF1">
    <property type="entry name" value="EF-HAND DOMAIN-CONTAINING PROTEIN"/>
    <property type="match status" value="1"/>
</dbReference>
<comment type="caution">
    <text evidence="3">The sequence shown here is derived from an EMBL/GenBank/DDBJ whole genome shotgun (WGS) entry which is preliminary data.</text>
</comment>
<sequence>MARLANQEKMIQAYTGRSPSPSAVNNSGLRPKSYIEITDNQDVSFDTIARAKNDYSPMLPSISPTSSKVKVNFLKRNMSIANQVVRSYRSFSRRHAYNLKYEVTDGSENNDYDLQKDSSSTNAASSPKPKRHKVQPLMSRTSKSVVPERVIQVKPIEGREMLESIAETKETEKKLIDMKNRVGKLLKEREKALSNIRLAKNRVNYIGKINVSKDRDKSAKYRFRQMMNLKIQEQKQEIARRRRQMKENIANSKKQKIEENRFLKNREKQTKVEKAMEAQQKALEDMQRVRKLKSQVISHKKNKSNFLTQLNNSKNDMNQIRYHLKNEKLAATRGTHQEQIDQLKMEEQKLLQELEKTMQKQEAVESEANSPSRLRRAPSLNIDAKFAMFKGKVKDPNQMRAQLQLRDSQGSFYSKESAENEVSIKLCKDE</sequence>
<organism evidence="3 4">
    <name type="scientific">Euplotes crassus</name>
    <dbReference type="NCBI Taxonomy" id="5936"/>
    <lineage>
        <taxon>Eukaryota</taxon>
        <taxon>Sar</taxon>
        <taxon>Alveolata</taxon>
        <taxon>Ciliophora</taxon>
        <taxon>Intramacronucleata</taxon>
        <taxon>Spirotrichea</taxon>
        <taxon>Hypotrichia</taxon>
        <taxon>Euplotida</taxon>
        <taxon>Euplotidae</taxon>
        <taxon>Moneuplotes</taxon>
    </lineage>
</organism>
<name>A0AAD1XF70_EUPCR</name>
<evidence type="ECO:0000313" key="4">
    <source>
        <dbReference type="Proteomes" id="UP001295684"/>
    </source>
</evidence>
<dbReference type="AlphaFoldDB" id="A0AAD1XF70"/>